<evidence type="ECO:0000259" key="3">
    <source>
        <dbReference type="Pfam" id="PF08585"/>
    </source>
</evidence>
<reference evidence="5 6" key="1">
    <citation type="submission" date="2024-02" db="EMBL/GenBank/DDBJ databases">
        <title>Discinaceae phylogenomics.</title>
        <authorList>
            <person name="Dirks A.C."/>
            <person name="James T.Y."/>
        </authorList>
    </citation>
    <scope>NUCLEOTIDE SEQUENCE [LARGE SCALE GENOMIC DNA]</scope>
    <source>
        <strain evidence="5 6">ACD0624</strain>
    </source>
</reference>
<dbReference type="SMART" id="SM01161">
    <property type="entry name" value="DUF1767"/>
    <property type="match status" value="1"/>
</dbReference>
<dbReference type="PANTHER" id="PTHR14790:SF15">
    <property type="entry name" value="RECQ-MEDIATED GENOME INSTABILITY PROTEIN 1"/>
    <property type="match status" value="1"/>
</dbReference>
<keyword evidence="6" id="KW-1185">Reference proteome</keyword>
<protein>
    <recommendedName>
        <fullName evidence="2">RecQ-mediated genome instability protein 1</fullName>
    </recommendedName>
</protein>
<dbReference type="PANTHER" id="PTHR14790">
    <property type="entry name" value="RECQ-MEDIATED GENOME INSTABILITY PROTEIN 1 RMI1"/>
    <property type="match status" value="1"/>
</dbReference>
<evidence type="ECO:0000259" key="4">
    <source>
        <dbReference type="Pfam" id="PF21000"/>
    </source>
</evidence>
<dbReference type="InterPro" id="IPR049363">
    <property type="entry name" value="RMI1_N"/>
</dbReference>
<sequence>MPPTTPSIDTLLSHFTSSLHLHPRPTWLTQTLSSQRQLPTGPALLASLKFRILASDITESLQPHANLCFPPTTHDGDVISVTLPGPIAVQVVAVEDVGVSRVEQIDKIEMAERGEIQRGREVIRVVPEIDGVETQVEGGGVGQGEQKVKTGPCKVLLEDAGGRRVYGIELKPVEGIKSDMAIGAKLVLRHVVVTRGLLLLTPATTTFLGGKIEVMNQAWLASRKQTLQTAIEALKPQ</sequence>
<name>A0ABR3G8M5_9PEZI</name>
<feature type="domain" description="RecQ mediated genome instability protein 1 OB-fold" evidence="3">
    <location>
        <begin position="78"/>
        <end position="222"/>
    </location>
</feature>
<dbReference type="InterPro" id="IPR013894">
    <property type="entry name" value="RMI1_OB"/>
</dbReference>
<feature type="domain" description="RMI1 N-terminal" evidence="4">
    <location>
        <begin position="16"/>
        <end position="60"/>
    </location>
</feature>
<gene>
    <name evidence="5" type="ORF">Q9L58_009185</name>
</gene>
<dbReference type="Proteomes" id="UP001447188">
    <property type="component" value="Unassembled WGS sequence"/>
</dbReference>
<evidence type="ECO:0000313" key="6">
    <source>
        <dbReference type="Proteomes" id="UP001447188"/>
    </source>
</evidence>
<dbReference type="Gene3D" id="2.40.50.770">
    <property type="entry name" value="RecQ-mediated genome instability protein Rmi1, C-terminal domain"/>
    <property type="match status" value="1"/>
</dbReference>
<dbReference type="InterPro" id="IPR042470">
    <property type="entry name" value="RMI1_N_C_sf"/>
</dbReference>
<organism evidence="5 6">
    <name type="scientific">Discina gigas</name>
    <dbReference type="NCBI Taxonomy" id="1032678"/>
    <lineage>
        <taxon>Eukaryota</taxon>
        <taxon>Fungi</taxon>
        <taxon>Dikarya</taxon>
        <taxon>Ascomycota</taxon>
        <taxon>Pezizomycotina</taxon>
        <taxon>Pezizomycetes</taxon>
        <taxon>Pezizales</taxon>
        <taxon>Discinaceae</taxon>
        <taxon>Discina</taxon>
    </lineage>
</organism>
<dbReference type="EMBL" id="JBBBZM010000199">
    <property type="protein sequence ID" value="KAL0631931.1"/>
    <property type="molecule type" value="Genomic_DNA"/>
</dbReference>
<proteinExistence type="inferred from homology"/>
<evidence type="ECO:0000256" key="2">
    <source>
        <dbReference type="ARBA" id="ARBA00018987"/>
    </source>
</evidence>
<comment type="similarity">
    <text evidence="1">Belongs to the RMI1 family.</text>
</comment>
<comment type="caution">
    <text evidence="5">The sequence shown here is derived from an EMBL/GenBank/DDBJ whole genome shotgun (WGS) entry which is preliminary data.</text>
</comment>
<evidence type="ECO:0000313" key="5">
    <source>
        <dbReference type="EMBL" id="KAL0631931.1"/>
    </source>
</evidence>
<evidence type="ECO:0000256" key="1">
    <source>
        <dbReference type="ARBA" id="ARBA00006395"/>
    </source>
</evidence>
<accession>A0ABR3G8M5</accession>
<dbReference type="Pfam" id="PF08585">
    <property type="entry name" value="RMI1_N_C"/>
    <property type="match status" value="1"/>
</dbReference>
<dbReference type="Pfam" id="PF21000">
    <property type="entry name" value="RMI1_N_N"/>
    <property type="match status" value="1"/>
</dbReference>